<proteinExistence type="inferred from homology"/>
<evidence type="ECO:0000256" key="4">
    <source>
        <dbReference type="ARBA" id="ARBA00022771"/>
    </source>
</evidence>
<keyword evidence="3" id="KW-0479">Metal-binding</keyword>
<dbReference type="InterPro" id="IPR010402">
    <property type="entry name" value="CCT_domain"/>
</dbReference>
<evidence type="ECO:0000256" key="6">
    <source>
        <dbReference type="ARBA" id="ARBA00023242"/>
    </source>
</evidence>
<keyword evidence="5" id="KW-0862">Zinc</keyword>
<dbReference type="GO" id="GO:0005634">
    <property type="term" value="C:nucleus"/>
    <property type="evidence" value="ECO:0007669"/>
    <property type="project" value="UniProtKB-SubCell"/>
</dbReference>
<keyword evidence="6 8" id="KW-0539">Nucleus</keyword>
<organism evidence="11 12">
    <name type="scientific">Zingiber officinale</name>
    <name type="common">Ginger</name>
    <name type="synonym">Amomum zingiber</name>
    <dbReference type="NCBI Taxonomy" id="94328"/>
    <lineage>
        <taxon>Eukaryota</taxon>
        <taxon>Viridiplantae</taxon>
        <taxon>Streptophyta</taxon>
        <taxon>Embryophyta</taxon>
        <taxon>Tracheophyta</taxon>
        <taxon>Spermatophyta</taxon>
        <taxon>Magnoliopsida</taxon>
        <taxon>Liliopsida</taxon>
        <taxon>Zingiberales</taxon>
        <taxon>Zingiberaceae</taxon>
        <taxon>Zingiber</taxon>
    </lineage>
</organism>
<keyword evidence="12" id="KW-1185">Reference proteome</keyword>
<sequence>MMAGFGSVPKYEGGGMARACDACRTAPSAVYCRADAAFLCGGCDARVHGANRVASRHERVWVCEACEVAPAALACRADAAALCVACDAEVHSANPLARRHQRVPILPIPLPATAGTTFLYPTEELHRHNSEEDEAESWLLINTENCDNRGAFFSSDQIDEYLDLVGYNNNACNEIHNQEEQQLHQQQSEGVVPSSLCLETQQFQKQEMEYEVSNSTAGFSYTANSSSHTDFTLFLRTPERSEVKFNHTAKSGEHLKLSLVDDVDQNLEYVLKVSFTSMDASIAPCTRITDIPNAHRFVNSKGQIKLLPCPPLPRMGSQFPMDREAKVLKYREKRRTRKFEKTIRYELRKTYAEMRPRIKGRFAKQSDAELEMEQMFSTPVPSSDGSYGIVPSF</sequence>
<dbReference type="SMART" id="SM00336">
    <property type="entry name" value="BBOX"/>
    <property type="match status" value="2"/>
</dbReference>
<evidence type="ECO:0000259" key="9">
    <source>
        <dbReference type="PROSITE" id="PS50119"/>
    </source>
</evidence>
<dbReference type="Proteomes" id="UP000734854">
    <property type="component" value="Unassembled WGS sequence"/>
</dbReference>
<evidence type="ECO:0000256" key="1">
    <source>
        <dbReference type="ARBA" id="ARBA00004123"/>
    </source>
</evidence>
<dbReference type="PANTHER" id="PTHR31319">
    <property type="entry name" value="ZINC FINGER PROTEIN CONSTANS-LIKE 4"/>
    <property type="match status" value="1"/>
</dbReference>
<dbReference type="PROSITE" id="PS50119">
    <property type="entry name" value="ZF_BBOX"/>
    <property type="match status" value="2"/>
</dbReference>
<evidence type="ECO:0000256" key="3">
    <source>
        <dbReference type="ARBA" id="ARBA00022723"/>
    </source>
</evidence>
<evidence type="ECO:0000256" key="2">
    <source>
        <dbReference type="ARBA" id="ARBA00010024"/>
    </source>
</evidence>
<dbReference type="InterPro" id="IPR000315">
    <property type="entry name" value="Znf_B-box"/>
</dbReference>
<dbReference type="PROSITE" id="PS51017">
    <property type="entry name" value="CCT"/>
    <property type="match status" value="1"/>
</dbReference>
<feature type="domain" description="CCT" evidence="10">
    <location>
        <begin position="323"/>
        <end position="365"/>
    </location>
</feature>
<comment type="subcellular location">
    <subcellularLocation>
        <location evidence="1 8">Nucleus</location>
    </subcellularLocation>
</comment>
<dbReference type="GO" id="GO:0008270">
    <property type="term" value="F:zinc ion binding"/>
    <property type="evidence" value="ECO:0007669"/>
    <property type="project" value="UniProtKB-KW"/>
</dbReference>
<name>A0A8J5GW43_ZINOF</name>
<dbReference type="InterPro" id="IPR045281">
    <property type="entry name" value="CONSTANS-like"/>
</dbReference>
<reference evidence="11 12" key="1">
    <citation type="submission" date="2020-08" db="EMBL/GenBank/DDBJ databases">
        <title>Plant Genome Project.</title>
        <authorList>
            <person name="Zhang R.-G."/>
        </authorList>
    </citation>
    <scope>NUCLEOTIDE SEQUENCE [LARGE SCALE GENOMIC DNA]</scope>
    <source>
        <tissue evidence="11">Rhizome</tissue>
    </source>
</reference>
<dbReference type="Pfam" id="PF06203">
    <property type="entry name" value="CCT"/>
    <property type="match status" value="1"/>
</dbReference>
<evidence type="ECO:0000313" key="12">
    <source>
        <dbReference type="Proteomes" id="UP000734854"/>
    </source>
</evidence>
<evidence type="ECO:0000256" key="8">
    <source>
        <dbReference type="PROSITE-ProRule" id="PRU00357"/>
    </source>
</evidence>
<evidence type="ECO:0000259" key="10">
    <source>
        <dbReference type="PROSITE" id="PS51017"/>
    </source>
</evidence>
<evidence type="ECO:0000256" key="7">
    <source>
        <dbReference type="PROSITE-ProRule" id="PRU00024"/>
    </source>
</evidence>
<evidence type="ECO:0000313" key="11">
    <source>
        <dbReference type="EMBL" id="KAG6511056.1"/>
    </source>
</evidence>
<dbReference type="PANTHER" id="PTHR31319:SF39">
    <property type="entry name" value="ZINC FINGER PROTEIN CONSTANS-LIKE 1"/>
    <property type="match status" value="1"/>
</dbReference>
<protein>
    <submittedName>
        <fullName evidence="11">Uncharacterized protein</fullName>
    </submittedName>
</protein>
<evidence type="ECO:0000256" key="5">
    <source>
        <dbReference type="ARBA" id="ARBA00022833"/>
    </source>
</evidence>
<feature type="domain" description="B box-type" evidence="9">
    <location>
        <begin position="58"/>
        <end position="105"/>
    </location>
</feature>
<dbReference type="GO" id="GO:0003700">
    <property type="term" value="F:DNA-binding transcription factor activity"/>
    <property type="evidence" value="ECO:0007669"/>
    <property type="project" value="TreeGrafter"/>
</dbReference>
<dbReference type="InterPro" id="IPR049808">
    <property type="entry name" value="CONSTANS-like_Bbox1"/>
</dbReference>
<feature type="domain" description="B box-type" evidence="9">
    <location>
        <begin position="15"/>
        <end position="62"/>
    </location>
</feature>
<dbReference type="CDD" id="cd19821">
    <property type="entry name" value="Bbox1_BBX-like"/>
    <property type="match status" value="1"/>
</dbReference>
<dbReference type="Pfam" id="PF00643">
    <property type="entry name" value="zf-B_box"/>
    <property type="match status" value="1"/>
</dbReference>
<dbReference type="AlphaFoldDB" id="A0A8J5GW43"/>
<dbReference type="GO" id="GO:0009909">
    <property type="term" value="P:regulation of flower development"/>
    <property type="evidence" value="ECO:0007669"/>
    <property type="project" value="InterPro"/>
</dbReference>
<dbReference type="GO" id="GO:2000028">
    <property type="term" value="P:regulation of photoperiodism, flowering"/>
    <property type="evidence" value="ECO:0007669"/>
    <property type="project" value="TreeGrafter"/>
</dbReference>
<keyword evidence="4 7" id="KW-0863">Zinc-finger</keyword>
<comment type="caution">
    <text evidence="11">The sequence shown here is derived from an EMBL/GenBank/DDBJ whole genome shotgun (WGS) entry which is preliminary data.</text>
</comment>
<gene>
    <name evidence="11" type="ORF">ZIOFF_029105</name>
</gene>
<accession>A0A8J5GW43</accession>
<dbReference type="EMBL" id="JACMSC010000008">
    <property type="protein sequence ID" value="KAG6511056.1"/>
    <property type="molecule type" value="Genomic_DNA"/>
</dbReference>
<comment type="similarity">
    <text evidence="2">Belongs to the CONSTANS family.</text>
</comment>